<sequence>MSAENRAFSYALTPSSSPINRNLIAPTVGEPALRKATRCRFWYDSSIHLQMSFNPSNLLNITTDLIINTSRFEDSASIETRVKDAPEESRDALRGALSLLYLSEGPTNISGERLKVAEQHLDPAERVVARWLYTRTNGRLKKHYGPNALHAARAAQYRCESCKFADVRTLNLALVGGRKSSTGEFKCLCANCHAINSRVNDWDLPAAE</sequence>
<organism evidence="1 2">
    <name type="scientific">Adhaeretor mobilis</name>
    <dbReference type="NCBI Taxonomy" id="1930276"/>
    <lineage>
        <taxon>Bacteria</taxon>
        <taxon>Pseudomonadati</taxon>
        <taxon>Planctomycetota</taxon>
        <taxon>Planctomycetia</taxon>
        <taxon>Pirellulales</taxon>
        <taxon>Lacipirellulaceae</taxon>
        <taxon>Adhaeretor</taxon>
    </lineage>
</organism>
<keyword evidence="2" id="KW-1185">Reference proteome</keyword>
<gene>
    <name evidence="1" type="ORF">HG15A2_06240</name>
</gene>
<reference evidence="1 2" key="1">
    <citation type="submission" date="2019-02" db="EMBL/GenBank/DDBJ databases">
        <title>Deep-cultivation of Planctomycetes and their phenomic and genomic characterization uncovers novel biology.</title>
        <authorList>
            <person name="Wiegand S."/>
            <person name="Jogler M."/>
            <person name="Boedeker C."/>
            <person name="Pinto D."/>
            <person name="Vollmers J."/>
            <person name="Rivas-Marin E."/>
            <person name="Kohn T."/>
            <person name="Peeters S.H."/>
            <person name="Heuer A."/>
            <person name="Rast P."/>
            <person name="Oberbeckmann S."/>
            <person name="Bunk B."/>
            <person name="Jeske O."/>
            <person name="Meyerdierks A."/>
            <person name="Storesund J.E."/>
            <person name="Kallscheuer N."/>
            <person name="Luecker S."/>
            <person name="Lage O.M."/>
            <person name="Pohl T."/>
            <person name="Merkel B.J."/>
            <person name="Hornburger P."/>
            <person name="Mueller R.-W."/>
            <person name="Bruemmer F."/>
            <person name="Labrenz M."/>
            <person name="Spormann A.M."/>
            <person name="Op den Camp H."/>
            <person name="Overmann J."/>
            <person name="Amann R."/>
            <person name="Jetten M.S.M."/>
            <person name="Mascher T."/>
            <person name="Medema M.H."/>
            <person name="Devos D.P."/>
            <person name="Kaster A.-K."/>
            <person name="Ovreas L."/>
            <person name="Rohde M."/>
            <person name="Galperin M.Y."/>
            <person name="Jogler C."/>
        </authorList>
    </citation>
    <scope>NUCLEOTIDE SEQUENCE [LARGE SCALE GENOMIC DNA]</scope>
    <source>
        <strain evidence="1 2">HG15A2</strain>
    </source>
</reference>
<dbReference type="AlphaFoldDB" id="A0A517MR50"/>
<proteinExistence type="predicted"/>
<protein>
    <submittedName>
        <fullName evidence="1">Uncharacterized protein</fullName>
    </submittedName>
</protein>
<evidence type="ECO:0000313" key="2">
    <source>
        <dbReference type="Proteomes" id="UP000319852"/>
    </source>
</evidence>
<accession>A0A517MR50</accession>
<evidence type="ECO:0000313" key="1">
    <source>
        <dbReference type="EMBL" id="QDS97363.1"/>
    </source>
</evidence>
<dbReference type="KEGG" id="amob:HG15A2_06240"/>
<dbReference type="Proteomes" id="UP000319852">
    <property type="component" value="Chromosome"/>
</dbReference>
<name>A0A517MR50_9BACT</name>
<dbReference type="EMBL" id="CP036263">
    <property type="protein sequence ID" value="QDS97363.1"/>
    <property type="molecule type" value="Genomic_DNA"/>
</dbReference>